<dbReference type="EMBL" id="CAJNYU010002912">
    <property type="protein sequence ID" value="CAF3611018.1"/>
    <property type="molecule type" value="Genomic_DNA"/>
</dbReference>
<name>A0A818NVK0_9BILA</name>
<reference evidence="1" key="1">
    <citation type="submission" date="2021-02" db="EMBL/GenBank/DDBJ databases">
        <authorList>
            <person name="Nowell W R."/>
        </authorList>
    </citation>
    <scope>NUCLEOTIDE SEQUENCE</scope>
</reference>
<dbReference type="PANTHER" id="PTHR46406">
    <property type="entry name" value="NITRIC OXIDE-ASSOCIATED PROTEIN 1"/>
    <property type="match status" value="1"/>
</dbReference>
<protein>
    <submittedName>
        <fullName evidence="1">Uncharacterized protein</fullName>
    </submittedName>
</protein>
<gene>
    <name evidence="1" type="ORF">FME351_LOCUS22448</name>
</gene>
<sequence length="157" mass="17965">MITSRLPSNVIERKDVEQFYEKAFEKNQLGVPHNHINGRLQYPSHLCGLTIEILGIGEEEAAGDIALSSADHSFESSEHDYINYRQTKVRAFNSASYKKEKWLYETPEMINKCNTKEELSFFNHESTVIRPVNILLDIKQMILIGGIARIDVKHVSS</sequence>
<dbReference type="PANTHER" id="PTHR46406:SF1">
    <property type="entry name" value="NITRIC OXIDE-ASSOCIATED PROTEIN 1"/>
    <property type="match status" value="1"/>
</dbReference>
<evidence type="ECO:0000313" key="2">
    <source>
        <dbReference type="Proteomes" id="UP000663869"/>
    </source>
</evidence>
<evidence type="ECO:0000313" key="1">
    <source>
        <dbReference type="EMBL" id="CAF3611018.1"/>
    </source>
</evidence>
<proteinExistence type="predicted"/>
<dbReference type="InterPro" id="IPR052807">
    <property type="entry name" value="Mito_transl_resp_regulator"/>
</dbReference>
<accession>A0A818NVK0</accession>
<dbReference type="Proteomes" id="UP000663869">
    <property type="component" value="Unassembled WGS sequence"/>
</dbReference>
<dbReference type="AlphaFoldDB" id="A0A818NVK0"/>
<comment type="caution">
    <text evidence="1">The sequence shown here is derived from an EMBL/GenBank/DDBJ whole genome shotgun (WGS) entry which is preliminary data.</text>
</comment>
<organism evidence="1 2">
    <name type="scientific">Rotaria socialis</name>
    <dbReference type="NCBI Taxonomy" id="392032"/>
    <lineage>
        <taxon>Eukaryota</taxon>
        <taxon>Metazoa</taxon>
        <taxon>Spiralia</taxon>
        <taxon>Gnathifera</taxon>
        <taxon>Rotifera</taxon>
        <taxon>Eurotatoria</taxon>
        <taxon>Bdelloidea</taxon>
        <taxon>Philodinida</taxon>
        <taxon>Philodinidae</taxon>
        <taxon>Rotaria</taxon>
    </lineage>
</organism>